<protein>
    <recommendedName>
        <fullName evidence="3">Type II secretory pathway pseudopilin PulG-like protein</fullName>
    </recommendedName>
</protein>
<dbReference type="InterPro" id="IPR012902">
    <property type="entry name" value="N_methyl_site"/>
</dbReference>
<reference evidence="1 2" key="1">
    <citation type="journal article" date="2011" name="J. Bacteriol.">
        <title>Genome sequence of 'Pedosphaera parvula' Ellin514, an aerobic Verrucomicrobial isolate from pasture soil.</title>
        <authorList>
            <person name="Kant R."/>
            <person name="van Passel M.W."/>
            <person name="Sangwan P."/>
            <person name="Palva A."/>
            <person name="Lucas S."/>
            <person name="Copeland A."/>
            <person name="Lapidus A."/>
            <person name="Glavina Del Rio T."/>
            <person name="Dalin E."/>
            <person name="Tice H."/>
            <person name="Bruce D."/>
            <person name="Goodwin L."/>
            <person name="Pitluck S."/>
            <person name="Chertkov O."/>
            <person name="Larimer F.W."/>
            <person name="Land M.L."/>
            <person name="Hauser L."/>
            <person name="Brettin T.S."/>
            <person name="Detter J.C."/>
            <person name="Han S."/>
            <person name="de Vos W.M."/>
            <person name="Janssen P.H."/>
            <person name="Smidt H."/>
        </authorList>
    </citation>
    <scope>NUCLEOTIDE SEQUENCE [LARGE SCALE GENOMIC DNA]</scope>
    <source>
        <strain evidence="1 2">Ellin514</strain>
    </source>
</reference>
<proteinExistence type="predicted"/>
<dbReference type="STRING" id="320771.Cflav_PD4951"/>
<dbReference type="OrthoDB" id="199875at2"/>
<organism evidence="1 2">
    <name type="scientific">Pedosphaera parvula (strain Ellin514)</name>
    <dbReference type="NCBI Taxonomy" id="320771"/>
    <lineage>
        <taxon>Bacteria</taxon>
        <taxon>Pseudomonadati</taxon>
        <taxon>Verrucomicrobiota</taxon>
        <taxon>Pedosphaerae</taxon>
        <taxon>Pedosphaerales</taxon>
        <taxon>Pedosphaeraceae</taxon>
        <taxon>Pedosphaera</taxon>
    </lineage>
</organism>
<accession>B9XCX0</accession>
<dbReference type="SUPFAM" id="SSF54523">
    <property type="entry name" value="Pili subunits"/>
    <property type="match status" value="1"/>
</dbReference>
<evidence type="ECO:0008006" key="3">
    <source>
        <dbReference type="Google" id="ProtNLM"/>
    </source>
</evidence>
<dbReference type="NCBIfam" id="TIGR02532">
    <property type="entry name" value="IV_pilin_GFxxxE"/>
    <property type="match status" value="1"/>
</dbReference>
<dbReference type="Proteomes" id="UP000003688">
    <property type="component" value="Unassembled WGS sequence"/>
</dbReference>
<name>B9XCX0_PEDPL</name>
<evidence type="ECO:0000313" key="1">
    <source>
        <dbReference type="EMBL" id="EEF62316.1"/>
    </source>
</evidence>
<comment type="caution">
    <text evidence="1">The sequence shown here is derived from an EMBL/GenBank/DDBJ whole genome shotgun (WGS) entry which is preliminary data.</text>
</comment>
<dbReference type="EMBL" id="ABOX02000005">
    <property type="protein sequence ID" value="EEF62316.1"/>
    <property type="molecule type" value="Genomic_DNA"/>
</dbReference>
<dbReference type="PANTHER" id="PTHR30093">
    <property type="entry name" value="GENERAL SECRETION PATHWAY PROTEIN G"/>
    <property type="match status" value="1"/>
</dbReference>
<dbReference type="Gene3D" id="3.30.700.10">
    <property type="entry name" value="Glycoprotein, Type 4 Pilin"/>
    <property type="match status" value="1"/>
</dbReference>
<evidence type="ECO:0000313" key="2">
    <source>
        <dbReference type="Proteomes" id="UP000003688"/>
    </source>
</evidence>
<dbReference type="AlphaFoldDB" id="B9XCX0"/>
<dbReference type="Pfam" id="PF07963">
    <property type="entry name" value="N_methyl"/>
    <property type="match status" value="1"/>
</dbReference>
<keyword evidence="2" id="KW-1185">Reference proteome</keyword>
<sequence length="250" mass="26902" precursor="true">MRYSCGPKFMGSRRSAFTLIELLVVIAIIAILAGLLLPALASAKEKGRRVVCKNNLHQFYLTVHLYGDDNNDTIPSGIRDNGDQAASFIPSVTRTALVSYANGAEKFLVCPNMSASFLWGTNGGLYTPGIGYSIGYFYLGGHTFTPWPASGGYSNWLSPCKLTDDSSLTLLADLNEWSPFLKWSRAPHGPRGAILLGDPFNGQATSAAVRSIGAAGGNVSYLDGAVVWKPIRQMADYIDSGFNTAYLGSW</sequence>
<gene>
    <name evidence="1" type="ORF">Cflav_PD4951</name>
</gene>
<dbReference type="InterPro" id="IPR045584">
    <property type="entry name" value="Pilin-like"/>
</dbReference>
<dbReference type="PANTHER" id="PTHR30093:SF2">
    <property type="entry name" value="TYPE II SECRETION SYSTEM PROTEIN H"/>
    <property type="match status" value="1"/>
</dbReference>